<organism evidence="3 4">
    <name type="scientific">Oecophyllibacter saccharovorans</name>
    <dbReference type="NCBI Taxonomy" id="2558360"/>
    <lineage>
        <taxon>Bacteria</taxon>
        <taxon>Pseudomonadati</taxon>
        <taxon>Pseudomonadota</taxon>
        <taxon>Alphaproteobacteria</taxon>
        <taxon>Acetobacterales</taxon>
        <taxon>Acetobacteraceae</taxon>
        <taxon>Oecophyllibacter</taxon>
    </lineage>
</organism>
<keyword evidence="4" id="KW-1185">Reference proteome</keyword>
<feature type="region of interest" description="Disordered" evidence="1">
    <location>
        <begin position="226"/>
        <end position="273"/>
    </location>
</feature>
<accession>A0A506URE3</accession>
<dbReference type="AlphaFoldDB" id="A0A506URE3"/>
<name>A0A506URE3_9PROT</name>
<dbReference type="RefSeq" id="WP_165600322.1">
    <property type="nucleotide sequence ID" value="NZ_SORZ01000001.1"/>
</dbReference>
<feature type="domain" description="GYF" evidence="2">
    <location>
        <begin position="3"/>
        <end position="48"/>
    </location>
</feature>
<evidence type="ECO:0000256" key="1">
    <source>
        <dbReference type="SAM" id="MobiDB-lite"/>
    </source>
</evidence>
<dbReference type="EMBL" id="SORZ01000001">
    <property type="protein sequence ID" value="TPW35918.1"/>
    <property type="molecule type" value="Genomic_DNA"/>
</dbReference>
<dbReference type="InterPro" id="IPR025640">
    <property type="entry name" value="GYF_2"/>
</dbReference>
<reference evidence="3 4" key="1">
    <citation type="submission" date="2019-03" db="EMBL/GenBank/DDBJ databases">
        <title>The complete genome sequence of Neokomagataea sp. Jb2 NBRC113641.</title>
        <authorList>
            <person name="Chua K.-O."/>
            <person name="Chan K.-G."/>
            <person name="See-Too W.-S."/>
        </authorList>
    </citation>
    <scope>NUCLEOTIDE SEQUENCE [LARGE SCALE GENOMIC DNA]</scope>
    <source>
        <strain evidence="3 4">Jb2</strain>
    </source>
</reference>
<sequence length="273" mass="30043">MEWFYEQNGQPAGPVTRGELLRLIVQRRIQPQTLVWTPSFGDQWRPAARAGLIAPLRSLSVASSARQQERERAAAKSDILSADHASEATRAASVPALWGWIFIFGKEILPLYVAFNTYLHGVPDPATCSIILLLVLTIQLTAFITDRRYLERAGFRPPSFWWFLCAPGYFWVRRRILGGRGSDLLIGCSLFFLLRLLVAVASEQKFSKMLEETLVAGKFHHSAPGSSLFSAPDSDGTVGGNAGNREKISPSPAPAEPSTSDEPESGDSDTLQL</sequence>
<comment type="caution">
    <text evidence="3">The sequence shown here is derived from an EMBL/GenBank/DDBJ whole genome shotgun (WGS) entry which is preliminary data.</text>
</comment>
<dbReference type="Pfam" id="PF14237">
    <property type="entry name" value="GYF_2"/>
    <property type="match status" value="1"/>
</dbReference>
<dbReference type="Proteomes" id="UP000315037">
    <property type="component" value="Unassembled WGS sequence"/>
</dbReference>
<evidence type="ECO:0000259" key="2">
    <source>
        <dbReference type="Pfam" id="PF14237"/>
    </source>
</evidence>
<proteinExistence type="predicted"/>
<evidence type="ECO:0000313" key="3">
    <source>
        <dbReference type="EMBL" id="TPW35918.1"/>
    </source>
</evidence>
<gene>
    <name evidence="3" type="ORF">E3202_03090</name>
</gene>
<protein>
    <submittedName>
        <fullName evidence="3">DUF4339 domain-containing protein</fullName>
    </submittedName>
</protein>
<evidence type="ECO:0000313" key="4">
    <source>
        <dbReference type="Proteomes" id="UP000315037"/>
    </source>
</evidence>